<organism evidence="2 3">
    <name type="scientific">Bdellovibrio bacteriovorus (strain ATCC 15356 / DSM 50701 / NCIMB 9529 / HD100)</name>
    <dbReference type="NCBI Taxonomy" id="264462"/>
    <lineage>
        <taxon>Bacteria</taxon>
        <taxon>Pseudomonadati</taxon>
        <taxon>Bdellovibrionota</taxon>
        <taxon>Bdellovibrionia</taxon>
        <taxon>Bdellovibrionales</taxon>
        <taxon>Pseudobdellovibrionaceae</taxon>
        <taxon>Bdellovibrio</taxon>
    </lineage>
</organism>
<accession>Q6MN85</accession>
<gene>
    <name evidence="2" type="ordered locus">Bd1375</name>
</gene>
<keyword evidence="3" id="KW-1185">Reference proteome</keyword>
<evidence type="ECO:0000313" key="2">
    <source>
        <dbReference type="EMBL" id="CAE79267.1"/>
    </source>
</evidence>
<evidence type="ECO:0000259" key="1">
    <source>
        <dbReference type="Pfam" id="PF20409"/>
    </source>
</evidence>
<dbReference type="GeneID" id="93012390"/>
<reference evidence="2 3" key="1">
    <citation type="journal article" date="2004" name="Science">
        <title>A predator unmasked: life cycle of Bdellovibrio bacteriovorus from a genomic perspective.</title>
        <authorList>
            <person name="Rendulic S."/>
            <person name="Jagtap P."/>
            <person name="Rosinus A."/>
            <person name="Eppinger M."/>
            <person name="Baar C."/>
            <person name="Lanz C."/>
            <person name="Keller H."/>
            <person name="Lambert C."/>
            <person name="Evans K.J."/>
            <person name="Goesmann A."/>
            <person name="Meyer F."/>
            <person name="Sockett R.E."/>
            <person name="Schuster S.C."/>
        </authorList>
    </citation>
    <scope>NUCLEOTIDE SEQUENCE [LARGE SCALE GENOMIC DNA]</scope>
    <source>
        <strain evidence="3">ATCC 15356 / DSM 50701 / NCIMB 9529 / HD100</strain>
    </source>
</reference>
<evidence type="ECO:0000313" key="3">
    <source>
        <dbReference type="Proteomes" id="UP000008080"/>
    </source>
</evidence>
<sequence>METDATMSVGKKLVELCKKGDNMKAIEDLYSPDIESHEAMEMPGMPAKMRGLEAIRRKNKDFDEQMEMHGIEVEGPFPFGDRFAVHYKMDATEKKTNKRIKMEEVALYTVRDGKIIKEEFFYTM</sequence>
<dbReference type="STRING" id="264462.Bd1375"/>
<dbReference type="InterPro" id="IPR046860">
    <property type="entry name" value="SnoaL_5"/>
</dbReference>
<dbReference type="Proteomes" id="UP000008080">
    <property type="component" value="Chromosome"/>
</dbReference>
<dbReference type="EMBL" id="BX842649">
    <property type="protein sequence ID" value="CAE79267.1"/>
    <property type="molecule type" value="Genomic_DNA"/>
</dbReference>
<dbReference type="InterPro" id="IPR032710">
    <property type="entry name" value="NTF2-like_dom_sf"/>
</dbReference>
<proteinExistence type="predicted"/>
<dbReference type="Pfam" id="PF20409">
    <property type="entry name" value="SnoaL_5"/>
    <property type="match status" value="1"/>
</dbReference>
<dbReference type="eggNOG" id="COG3631">
    <property type="taxonomic scope" value="Bacteria"/>
</dbReference>
<protein>
    <recommendedName>
        <fullName evidence="1">SnoaL-like domain-containing protein</fullName>
    </recommendedName>
</protein>
<dbReference type="SUPFAM" id="SSF54427">
    <property type="entry name" value="NTF2-like"/>
    <property type="match status" value="1"/>
</dbReference>
<dbReference type="HOGENOM" id="CLU_151236_0_0_7"/>
<dbReference type="Gene3D" id="3.10.450.50">
    <property type="match status" value="1"/>
</dbReference>
<dbReference type="AlphaFoldDB" id="Q6MN85"/>
<feature type="domain" description="SnoaL-like" evidence="1">
    <location>
        <begin position="6"/>
        <end position="122"/>
    </location>
</feature>
<name>Q6MN85_BDEBA</name>
<dbReference type="RefSeq" id="WP_011163869.1">
    <property type="nucleotide sequence ID" value="NC_005363.1"/>
</dbReference>
<dbReference type="KEGG" id="bba:Bd1375"/>